<evidence type="ECO:0000259" key="2">
    <source>
        <dbReference type="Pfam" id="PF04909"/>
    </source>
</evidence>
<comment type="similarity">
    <text evidence="1">Belongs to the metallo-dependent hydrolases superfamily.</text>
</comment>
<evidence type="ECO:0000313" key="4">
    <source>
        <dbReference type="Proteomes" id="UP000295096"/>
    </source>
</evidence>
<dbReference type="PANTHER" id="PTHR43569">
    <property type="entry name" value="AMIDOHYDROLASE"/>
    <property type="match status" value="1"/>
</dbReference>
<keyword evidence="4" id="KW-1185">Reference proteome</keyword>
<reference evidence="3 4" key="1">
    <citation type="journal article" date="2016" name="J. Microbiol.">
        <title>Dankookia rubra gen. nov., sp. nov., an alphaproteobacterium isolated from sediment of a shallow stream.</title>
        <authorList>
            <person name="Kim W.H."/>
            <person name="Kim D.H."/>
            <person name="Kang K."/>
            <person name="Ahn T.Y."/>
        </authorList>
    </citation>
    <scope>NUCLEOTIDE SEQUENCE [LARGE SCALE GENOMIC DNA]</scope>
    <source>
        <strain evidence="3 4">JCM30602</strain>
    </source>
</reference>
<evidence type="ECO:0000256" key="1">
    <source>
        <dbReference type="ARBA" id="ARBA00038310"/>
    </source>
</evidence>
<dbReference type="PANTHER" id="PTHR43569:SF1">
    <property type="entry name" value="BLL3371 PROTEIN"/>
    <property type="match status" value="1"/>
</dbReference>
<dbReference type="Pfam" id="PF04909">
    <property type="entry name" value="Amidohydro_2"/>
    <property type="match status" value="1"/>
</dbReference>
<dbReference type="AlphaFoldDB" id="A0A4V3A9C0"/>
<dbReference type="InterPro" id="IPR006680">
    <property type="entry name" value="Amidohydro-rel"/>
</dbReference>
<accession>A0A4V3A9C0</accession>
<dbReference type="RefSeq" id="WP_133292561.1">
    <property type="nucleotide sequence ID" value="NZ_SMSJ01000107.1"/>
</dbReference>
<sequence>MTGAAAAFDLPIIDAHHHLWDLGRNPHPWLRDLPMIPFRYGDYSALRGRDFLPAEYDAAAAGLPIVASVTMEGEWDPVDPLGEARWITALAVRTGRPAAHVAQAWLDRADLRQVLEGLARLPLVKGVRHKPRAAANPADVVRGAPGSMGDPRWRAGYAQLAAHGLHFELQTPWWHLDEALDLIVANPDTPLVLNHTGLPADRSPAGLAGWQAAMRRLAAASQVSVKISGLGLRGQSWRAEDNVKIIRDTIDIFGWDRCLFASNFPVDGLCGDMATIFSGFAAAVSHLSWAQRAALFHDNAVRVYRLDRACIAPATERTPAA</sequence>
<dbReference type="OrthoDB" id="7183088at2"/>
<organism evidence="3 4">
    <name type="scientific">Dankookia rubra</name>
    <dbReference type="NCBI Taxonomy" id="1442381"/>
    <lineage>
        <taxon>Bacteria</taxon>
        <taxon>Pseudomonadati</taxon>
        <taxon>Pseudomonadota</taxon>
        <taxon>Alphaproteobacteria</taxon>
        <taxon>Acetobacterales</taxon>
        <taxon>Roseomonadaceae</taxon>
        <taxon>Dankookia</taxon>
    </lineage>
</organism>
<dbReference type="EMBL" id="SMSJ01000107">
    <property type="protein sequence ID" value="TDH58615.1"/>
    <property type="molecule type" value="Genomic_DNA"/>
</dbReference>
<dbReference type="GO" id="GO:0016787">
    <property type="term" value="F:hydrolase activity"/>
    <property type="evidence" value="ECO:0007669"/>
    <property type="project" value="InterPro"/>
</dbReference>
<dbReference type="SUPFAM" id="SSF51556">
    <property type="entry name" value="Metallo-dependent hydrolases"/>
    <property type="match status" value="1"/>
</dbReference>
<proteinExistence type="inferred from homology"/>
<dbReference type="InterPro" id="IPR052350">
    <property type="entry name" value="Metallo-dep_Lactonases"/>
</dbReference>
<dbReference type="InterPro" id="IPR032466">
    <property type="entry name" value="Metal_Hydrolase"/>
</dbReference>
<comment type="caution">
    <text evidence="3">The sequence shown here is derived from an EMBL/GenBank/DDBJ whole genome shotgun (WGS) entry which is preliminary data.</text>
</comment>
<dbReference type="Gene3D" id="3.20.20.140">
    <property type="entry name" value="Metal-dependent hydrolases"/>
    <property type="match status" value="1"/>
</dbReference>
<dbReference type="Proteomes" id="UP000295096">
    <property type="component" value="Unassembled WGS sequence"/>
</dbReference>
<evidence type="ECO:0000313" key="3">
    <source>
        <dbReference type="EMBL" id="TDH58615.1"/>
    </source>
</evidence>
<protein>
    <submittedName>
        <fullName evidence="3">Thioesterase</fullName>
    </submittedName>
</protein>
<feature type="domain" description="Amidohydrolase-related" evidence="2">
    <location>
        <begin position="13"/>
        <end position="306"/>
    </location>
</feature>
<gene>
    <name evidence="3" type="ORF">E2C06_31650</name>
</gene>
<name>A0A4V3A9C0_9PROT</name>